<dbReference type="eggNOG" id="KOG1068">
    <property type="taxonomic scope" value="Eukaryota"/>
</dbReference>
<feature type="region of interest" description="Disordered" evidence="8">
    <location>
        <begin position="284"/>
        <end position="307"/>
    </location>
</feature>
<dbReference type="InterPro" id="IPR036345">
    <property type="entry name" value="ExoRNase_PH_dom2_sf"/>
</dbReference>
<evidence type="ECO:0000313" key="12">
    <source>
        <dbReference type="Proteomes" id="UP000014071"/>
    </source>
</evidence>
<keyword evidence="4" id="KW-0963">Cytoplasm</keyword>
<evidence type="ECO:0000256" key="6">
    <source>
        <dbReference type="ARBA" id="ARBA00063066"/>
    </source>
</evidence>
<dbReference type="GeneID" id="24111860"/>
<dbReference type="InterPro" id="IPR001247">
    <property type="entry name" value="ExoRNase_PH_dom1"/>
</dbReference>
<dbReference type="InterPro" id="IPR050080">
    <property type="entry name" value="RNase_PH"/>
</dbReference>
<feature type="compositionally biased region" description="Basic and acidic residues" evidence="8">
    <location>
        <begin position="296"/>
        <end position="307"/>
    </location>
</feature>
<evidence type="ECO:0000259" key="10">
    <source>
        <dbReference type="Pfam" id="PF03725"/>
    </source>
</evidence>
<dbReference type="InterPro" id="IPR027408">
    <property type="entry name" value="PNPase/RNase_PH_dom_sf"/>
</dbReference>
<dbReference type="GO" id="GO:0071051">
    <property type="term" value="P:poly(A)-dependent snoRNA 3'-end processing"/>
    <property type="evidence" value="ECO:0007669"/>
    <property type="project" value="TreeGrafter"/>
</dbReference>
<proteinExistence type="inferred from homology"/>
<organism evidence="11 12">
    <name type="scientific">Pseudozyma hubeiensis (strain SY62)</name>
    <name type="common">Yeast</name>
    <dbReference type="NCBI Taxonomy" id="1305764"/>
    <lineage>
        <taxon>Eukaryota</taxon>
        <taxon>Fungi</taxon>
        <taxon>Dikarya</taxon>
        <taxon>Basidiomycota</taxon>
        <taxon>Ustilaginomycotina</taxon>
        <taxon>Ustilaginomycetes</taxon>
        <taxon>Ustilaginales</taxon>
        <taxon>Ustilaginaceae</taxon>
        <taxon>Pseudozyma</taxon>
    </lineage>
</organism>
<dbReference type="PANTHER" id="PTHR11953">
    <property type="entry name" value="EXOSOME COMPLEX COMPONENT"/>
    <property type="match status" value="1"/>
</dbReference>
<dbReference type="EMBL" id="DF238822">
    <property type="protein sequence ID" value="GAC98994.1"/>
    <property type="molecule type" value="Genomic_DNA"/>
</dbReference>
<evidence type="ECO:0000256" key="7">
    <source>
        <dbReference type="ARBA" id="ARBA00077929"/>
    </source>
</evidence>
<dbReference type="InterPro" id="IPR020568">
    <property type="entry name" value="Ribosomal_Su5_D2-typ_SF"/>
</dbReference>
<reference evidence="12" key="1">
    <citation type="journal article" date="2013" name="Genome Announc.">
        <title>Draft genome sequence of the basidiomycetous yeast-like fungus Pseudozyma hubeiensis SY62, which produces an abundant amount of the biosurfactant mannosylerythritol lipids.</title>
        <authorList>
            <person name="Konishi M."/>
            <person name="Hatada Y."/>
            <person name="Horiuchi J."/>
        </authorList>
    </citation>
    <scope>NUCLEOTIDE SEQUENCE [LARGE SCALE GENOMIC DNA]</scope>
    <source>
        <strain evidence="12">SY62</strain>
    </source>
</reference>
<gene>
    <name evidence="11" type="ORF">PHSY_006591</name>
</gene>
<dbReference type="GO" id="GO:0003723">
    <property type="term" value="F:RNA binding"/>
    <property type="evidence" value="ECO:0007669"/>
    <property type="project" value="TreeGrafter"/>
</dbReference>
<dbReference type="Pfam" id="PF01138">
    <property type="entry name" value="RNase_PH"/>
    <property type="match status" value="1"/>
</dbReference>
<evidence type="ECO:0000256" key="4">
    <source>
        <dbReference type="ARBA" id="ARBA00022490"/>
    </source>
</evidence>
<comment type="similarity">
    <text evidence="3">Belongs to the RNase PH family.</text>
</comment>
<dbReference type="Gene3D" id="3.30.230.70">
    <property type="entry name" value="GHMP Kinase, N-terminal domain"/>
    <property type="match status" value="1"/>
</dbReference>
<feature type="domain" description="Exoribonuclease phosphorolytic" evidence="9">
    <location>
        <begin position="55"/>
        <end position="186"/>
    </location>
</feature>
<dbReference type="GO" id="GO:0000177">
    <property type="term" value="C:cytoplasmic exosome (RNase complex)"/>
    <property type="evidence" value="ECO:0007669"/>
    <property type="project" value="TreeGrafter"/>
</dbReference>
<evidence type="ECO:0000256" key="3">
    <source>
        <dbReference type="ARBA" id="ARBA00006678"/>
    </source>
</evidence>
<dbReference type="SUPFAM" id="SSF54211">
    <property type="entry name" value="Ribosomal protein S5 domain 2-like"/>
    <property type="match status" value="1"/>
</dbReference>
<evidence type="ECO:0000313" key="11">
    <source>
        <dbReference type="EMBL" id="GAC98994.1"/>
    </source>
</evidence>
<dbReference type="OrthoDB" id="437922at2759"/>
<dbReference type="GO" id="GO:0016075">
    <property type="term" value="P:rRNA catabolic process"/>
    <property type="evidence" value="ECO:0007669"/>
    <property type="project" value="TreeGrafter"/>
</dbReference>
<dbReference type="GO" id="GO:0000176">
    <property type="term" value="C:nuclear exosome (RNase complex)"/>
    <property type="evidence" value="ECO:0007669"/>
    <property type="project" value="UniProtKB-ARBA"/>
</dbReference>
<dbReference type="HOGENOM" id="CLU_063514_0_2_1"/>
<dbReference type="CDD" id="cd11370">
    <property type="entry name" value="RNase_PH_RRP41"/>
    <property type="match status" value="1"/>
</dbReference>
<keyword evidence="5" id="KW-0271">Exosome</keyword>
<feature type="domain" description="Exoribonuclease phosphorolytic" evidence="10">
    <location>
        <begin position="190"/>
        <end position="253"/>
    </location>
</feature>
<dbReference type="Proteomes" id="UP000014071">
    <property type="component" value="Unassembled WGS sequence"/>
</dbReference>
<dbReference type="AlphaFoldDB" id="R9PCB3"/>
<evidence type="ECO:0000259" key="9">
    <source>
        <dbReference type="Pfam" id="PF01138"/>
    </source>
</evidence>
<dbReference type="PANTHER" id="PTHR11953:SF0">
    <property type="entry name" value="EXOSOME COMPLEX COMPONENT RRP41"/>
    <property type="match status" value="1"/>
</dbReference>
<protein>
    <recommendedName>
        <fullName evidence="7">Ribosomal RNA-processing protein 41</fullName>
    </recommendedName>
</protein>
<comment type="subcellular location">
    <subcellularLocation>
        <location evidence="1">Cytoplasm</location>
    </subcellularLocation>
    <subcellularLocation>
        <location evidence="2">Nucleus</location>
        <location evidence="2">Nucleolus</location>
    </subcellularLocation>
</comment>
<evidence type="ECO:0000256" key="2">
    <source>
        <dbReference type="ARBA" id="ARBA00004604"/>
    </source>
</evidence>
<dbReference type="STRING" id="1305764.R9PCB3"/>
<evidence type="ECO:0000256" key="8">
    <source>
        <dbReference type="SAM" id="MobiDB-lite"/>
    </source>
</evidence>
<dbReference type="RefSeq" id="XP_012192581.1">
    <property type="nucleotide sequence ID" value="XM_012337191.1"/>
</dbReference>
<dbReference type="GO" id="GO:0005730">
    <property type="term" value="C:nucleolus"/>
    <property type="evidence" value="ECO:0007669"/>
    <property type="project" value="UniProtKB-SubCell"/>
</dbReference>
<dbReference type="InterPro" id="IPR015847">
    <property type="entry name" value="ExoRNase_PH_dom2"/>
</dbReference>
<dbReference type="GO" id="GO:0034475">
    <property type="term" value="P:U4 snRNA 3'-end processing"/>
    <property type="evidence" value="ECO:0007669"/>
    <property type="project" value="TreeGrafter"/>
</dbReference>
<keyword evidence="12" id="KW-1185">Reference proteome</keyword>
<accession>R9PCB3</accession>
<evidence type="ECO:0000256" key="1">
    <source>
        <dbReference type="ARBA" id="ARBA00004496"/>
    </source>
</evidence>
<dbReference type="FunFam" id="3.30.230.70:FF:000004">
    <property type="entry name" value="Exosome complex component Rrp41"/>
    <property type="match status" value="1"/>
</dbReference>
<dbReference type="GO" id="GO:0071028">
    <property type="term" value="P:nuclear mRNA surveillance"/>
    <property type="evidence" value="ECO:0007669"/>
    <property type="project" value="TreeGrafter"/>
</dbReference>
<comment type="subunit">
    <text evidence="6">Component of the RNA exosome complex. Specifically part of the catalytically inactive RNA exosome core complex (Exo-9) which may associate with the catalytic subunits RRP6 and DIS3 in cytoplasmic- and nuclear-specific RNA exosome complex forms. Exo-9 is formed by a hexameric base ring of RNase PH domain-containing subunits and a cap ring consisting of CSL4, RRP4 and RRP40.</text>
</comment>
<sequence length="307" mass="34065">MRRKISNKLAPQYFLHHHRQRRRSLPLQFTRVARMSRVELLNAGGFRVDGRKQYELRSIAIQLGGSQDTSADGSAQITQGLTIVSATVFGPREARTGANVIHDRASVNVEVSLAPWGSMERRRRNRGDRRLLEFASSIKSTFEPVIHTHLYPRSQIDIFVQVHQQDGGVLPAAINASTLALLDAGIAMQDFVSGVSCGIHSTSAMLDLSNTEEQDLPHVTVAVLPRTKQVTLASLETRLHVERFEQIFTLAIEAAAVLHNEMEMAVRDRTKTLVQAMTGKTVESTSVVDHDDDGELDGRNHDDMTLA</sequence>
<name>R9PCB3_PSEHS</name>
<dbReference type="Pfam" id="PF03725">
    <property type="entry name" value="RNase_PH_C"/>
    <property type="match status" value="1"/>
</dbReference>
<evidence type="ECO:0000256" key="5">
    <source>
        <dbReference type="ARBA" id="ARBA00022835"/>
    </source>
</evidence>
<dbReference type="SUPFAM" id="SSF55666">
    <property type="entry name" value="Ribonuclease PH domain 2-like"/>
    <property type="match status" value="1"/>
</dbReference>